<gene>
    <name evidence="1" type="primary">AtMg00810_155</name>
    <name evidence="1" type="ORF">CK203_051774</name>
</gene>
<evidence type="ECO:0000313" key="1">
    <source>
        <dbReference type="EMBL" id="RVW83482.1"/>
    </source>
</evidence>
<proteinExistence type="predicted"/>
<accession>A0A438HG93</accession>
<dbReference type="AlphaFoldDB" id="A0A438HG93"/>
<dbReference type="EMBL" id="QGNW01000228">
    <property type="protein sequence ID" value="RVW83482.1"/>
    <property type="molecule type" value="Genomic_DNA"/>
</dbReference>
<organism evidence="1 2">
    <name type="scientific">Vitis vinifera</name>
    <name type="common">Grape</name>
    <dbReference type="NCBI Taxonomy" id="29760"/>
    <lineage>
        <taxon>Eukaryota</taxon>
        <taxon>Viridiplantae</taxon>
        <taxon>Streptophyta</taxon>
        <taxon>Embryophyta</taxon>
        <taxon>Tracheophyta</taxon>
        <taxon>Spermatophyta</taxon>
        <taxon>Magnoliopsida</taxon>
        <taxon>eudicotyledons</taxon>
        <taxon>Gunneridae</taxon>
        <taxon>Pentapetalae</taxon>
        <taxon>rosids</taxon>
        <taxon>Vitales</taxon>
        <taxon>Vitaceae</taxon>
        <taxon>Viteae</taxon>
        <taxon>Vitis</taxon>
    </lineage>
</organism>
<dbReference type="Proteomes" id="UP000288805">
    <property type="component" value="Unassembled WGS sequence"/>
</dbReference>
<evidence type="ECO:0000313" key="2">
    <source>
        <dbReference type="Proteomes" id="UP000288805"/>
    </source>
</evidence>
<protein>
    <submittedName>
        <fullName evidence="1">Putative mitochondrial protein</fullName>
    </submittedName>
</protein>
<dbReference type="PANTHER" id="PTHR11439">
    <property type="entry name" value="GAG-POL-RELATED RETROTRANSPOSON"/>
    <property type="match status" value="1"/>
</dbReference>
<reference evidence="1 2" key="1">
    <citation type="journal article" date="2018" name="PLoS Genet.">
        <title>Population sequencing reveals clonal diversity and ancestral inbreeding in the grapevine cultivar Chardonnay.</title>
        <authorList>
            <person name="Roach M.J."/>
            <person name="Johnson D.L."/>
            <person name="Bohlmann J."/>
            <person name="van Vuuren H.J."/>
            <person name="Jones S.J."/>
            <person name="Pretorius I.S."/>
            <person name="Schmidt S.A."/>
            <person name="Borneman A.R."/>
        </authorList>
    </citation>
    <scope>NUCLEOTIDE SEQUENCE [LARGE SCALE GENOMIC DNA]</scope>
    <source>
        <strain evidence="2">cv. Chardonnay</strain>
        <tissue evidence="1">Leaf</tissue>
    </source>
</reference>
<sequence length="349" mass="39115">MDDNFQPTSSFTSSNNNYKTTIYMATPDTMIDSSWYVDSGAINHVTAEMNNPSLKKPYEGQEKLMIGNGKSLDITHIVVARDMIRPSADLLPIASDIQSRLPQPTQTPLSDVHTSPTLQQSMSLSIHAPTPCHPMITRAKVSIFKLKVYAALKHPFSFSPGPSEPMCVKLQGPGLIGLKMHYCSRVFKIQADVSLFLYKTKGIILMLLDLGSLHYFQGIKAFQDETSLYLTQSKYIADLLQKINMDAAKPLPTLAISGKVLFKLDGDPMDNPTMYRSTIGALQYVTITRPDISYMINKWLLCVSRRQSYFLELKETSVVARSSTESEYRALAHVRAEVIWLKSLTTEFN</sequence>
<dbReference type="PANTHER" id="PTHR11439:SF500">
    <property type="entry name" value="RNA-DIRECTED DNA POLYMERASE"/>
    <property type="match status" value="1"/>
</dbReference>
<comment type="caution">
    <text evidence="1">The sequence shown here is derived from an EMBL/GenBank/DDBJ whole genome shotgun (WGS) entry which is preliminary data.</text>
</comment>
<name>A0A438HG93_VITVI</name>